<organism evidence="21 22">
    <name type="scientific">Huso huso</name>
    <name type="common">Beluga</name>
    <name type="synonym">Acipenser huso</name>
    <dbReference type="NCBI Taxonomy" id="61971"/>
    <lineage>
        <taxon>Eukaryota</taxon>
        <taxon>Metazoa</taxon>
        <taxon>Chordata</taxon>
        <taxon>Craniata</taxon>
        <taxon>Vertebrata</taxon>
        <taxon>Euteleostomi</taxon>
        <taxon>Actinopterygii</taxon>
        <taxon>Chondrostei</taxon>
        <taxon>Acipenseriformes</taxon>
        <taxon>Acipenseridae</taxon>
        <taxon>Huso</taxon>
    </lineage>
</organism>
<evidence type="ECO:0000256" key="13">
    <source>
        <dbReference type="ARBA" id="ARBA00023139"/>
    </source>
</evidence>
<dbReference type="PRINTS" id="PR01537">
    <property type="entry name" value="INTRLKN1R1F"/>
</dbReference>
<dbReference type="PROSITE" id="PS51450">
    <property type="entry name" value="LRR"/>
    <property type="match status" value="2"/>
</dbReference>
<evidence type="ECO:0000256" key="19">
    <source>
        <dbReference type="ARBA" id="ARBA00046617"/>
    </source>
</evidence>
<evidence type="ECO:0000256" key="7">
    <source>
        <dbReference type="ARBA" id="ARBA00022729"/>
    </source>
</evidence>
<keyword evidence="22" id="KW-1185">Reference proteome</keyword>
<evidence type="ECO:0000256" key="1">
    <source>
        <dbReference type="ARBA" id="ARBA00004177"/>
    </source>
</evidence>
<evidence type="ECO:0000256" key="9">
    <source>
        <dbReference type="ARBA" id="ARBA00022753"/>
    </source>
</evidence>
<evidence type="ECO:0000256" key="16">
    <source>
        <dbReference type="ARBA" id="ARBA00023198"/>
    </source>
</evidence>
<evidence type="ECO:0000256" key="14">
    <source>
        <dbReference type="ARBA" id="ARBA00023170"/>
    </source>
</evidence>
<gene>
    <name evidence="21" type="ORF">HHUSO_G18598</name>
</gene>
<dbReference type="SMART" id="SM00255">
    <property type="entry name" value="TIR"/>
    <property type="match status" value="1"/>
</dbReference>
<dbReference type="PANTHER" id="PTHR47410">
    <property type="entry name" value="TOLL-LIKE RECEPTOR 7-RELATED"/>
    <property type="match status" value="1"/>
</dbReference>
<dbReference type="SMART" id="SM00369">
    <property type="entry name" value="LRR_TYP"/>
    <property type="match status" value="14"/>
</dbReference>
<dbReference type="EMBL" id="JAHFZB010000016">
    <property type="protein sequence ID" value="KAK6480806.1"/>
    <property type="molecule type" value="Genomic_DNA"/>
</dbReference>
<dbReference type="InterPro" id="IPR032675">
    <property type="entry name" value="LRR_dom_sf"/>
</dbReference>
<evidence type="ECO:0000256" key="4">
    <source>
        <dbReference type="ARBA" id="ARBA00022588"/>
    </source>
</evidence>
<keyword evidence="15" id="KW-0325">Glycoprotein</keyword>
<dbReference type="SUPFAM" id="SSF52058">
    <property type="entry name" value="L domain-like"/>
    <property type="match status" value="2"/>
</dbReference>
<dbReference type="InterPro" id="IPR001611">
    <property type="entry name" value="Leu-rich_rpt"/>
</dbReference>
<proteinExistence type="inferred from homology"/>
<evidence type="ECO:0000256" key="17">
    <source>
        <dbReference type="ARBA" id="ARBA00023288"/>
    </source>
</evidence>
<keyword evidence="8" id="KW-0677">Repeat</keyword>
<dbReference type="PANTHER" id="PTHR47410:SF3">
    <property type="entry name" value="TOLL-LIKE RECEPTOR 9"/>
    <property type="match status" value="1"/>
</dbReference>
<comment type="similarity">
    <text evidence="2">Belongs to the Toll-like receptor family.</text>
</comment>
<evidence type="ECO:0000256" key="18">
    <source>
        <dbReference type="ARBA" id="ARBA00046288"/>
    </source>
</evidence>
<keyword evidence="10" id="KW-0391">Immunity</keyword>
<keyword evidence="4" id="KW-0399">Innate immunity</keyword>
<sequence length="1045" mass="119948">MQQSSDRFLFSPQSVSEGLLRSLTLLVSQLCFATAAFPAFLPCNNQGKLTIDCSAHGLSKVPQFQIPTHEVTTLLLNANHITQIYNKSFSSFPSLRHLDLDWNCLQSQKIDHTDCLMHIEHGAFLQLTQLEELHLRGNGLKIIPPLLSSLQSLNLGYNQLQFWKPPKMFHLGNLKTLYMDGNCYYRNKCHTGMRIHKDFFAGMNELRNLSLGYNNLTEVPRNLPPSLELLLLHYNQIQSMHPGDFSGLGNLTTLDLRGNCRRCDHASAECIPCLPGSVNLDSDLFANLSALIWLYLNDNSLFSLNKSLFVPLVNLEVLELSNNFLARETDNDSGLLLGEPAFQSCVKLKNLNLSFNYRKNTTFHKLYLSDDFNHMKALEKLTITGCFFQSVDEASIRPLAKLLRLNRIELRLNFINKLNLQLFANKTSLKYIGLSENEITCQNCREFPGVTPSHRKLLSFGPAGMNTTGIQSDYPQEQQTFISMLHRCSPYKMLNLRKNNLIFIQPELFQGFEDIECLILCHNSISQAFDGNQFTNLKDLKFLDLSYNRINLYFEGAFSELQSLEELDLSNNNYHFMLSGMGHKLDFVAKLSSLRVLNLGFNSISARISQRVYSASIKEFIFRGNRLDIMWPTEIYFEFFQNLNNLTMLDLSLNHLTSLPSKVIQKLPSTLKSLYLLKNELTSFPWEALRYLPFLEVLDLSNNYFVTLSKSTVPSSFIPVNATVRELTLSINKISTIEKDFFHNATMLSSLNLSYNQMQRVEFTDGLLRTLSVLDIRMNPLICTCDSTFFELVSKFNISIPFLTNQVTCGSPYLLKDKSIFSNGALVCPDSHNVLLFSSLFLLTLLFVIVPMLKQFLGWDVWYAFYIWSARSWGLFTKSTESKDFDAFVVFDKGQGPVSDWVYNELRVHLEETGIHRLRLCLEERDWVPGHSSIENLYSAVQNSKKTVFVLSKGQAVCGILRETFFMAQQRLLDDKEDVMVFILLERALKGSRYLQLRRLLCRETVLVWPQNPRGQSYFWHKLRCVLSKDNQSYYDRNFSLSFEG</sequence>
<keyword evidence="14" id="KW-0675">Receptor</keyword>
<keyword evidence="7" id="KW-0732">Signal</keyword>
<comment type="subcellular location">
    <subcellularLocation>
        <location evidence="18">Endomembrane system</location>
        <topology evidence="18">Single-pass type I membrane protein</topology>
    </subcellularLocation>
    <subcellularLocation>
        <location evidence="1">Endosome</location>
    </subcellularLocation>
</comment>
<evidence type="ECO:0000256" key="10">
    <source>
        <dbReference type="ARBA" id="ARBA00022859"/>
    </source>
</evidence>
<evidence type="ECO:0000256" key="6">
    <source>
        <dbReference type="ARBA" id="ARBA00022692"/>
    </source>
</evidence>
<dbReference type="Pfam" id="PF01582">
    <property type="entry name" value="TIR"/>
    <property type="match status" value="1"/>
</dbReference>
<feature type="domain" description="TIR" evidence="20">
    <location>
        <begin position="883"/>
        <end position="1027"/>
    </location>
</feature>
<keyword evidence="5" id="KW-0433">Leucine-rich repeat</keyword>
<keyword evidence="11" id="KW-1133">Transmembrane helix</keyword>
<dbReference type="InterPro" id="IPR000157">
    <property type="entry name" value="TIR_dom"/>
</dbReference>
<dbReference type="PROSITE" id="PS50104">
    <property type="entry name" value="TIR"/>
    <property type="match status" value="1"/>
</dbReference>
<comment type="subunit">
    <text evidence="19">Monomer and homodimer. Exists as a monomer in the absence of unmethylated cytidine-phosphate-guanosine (CpG) ligand. Proteolytic processing of an insertion loop (Z-loop) is required for homodimerization upon binding to the unmethylated CpG ligand leading to its activation. Interacts with MYD88 via their respective TIR domains. Interacts with BTK. Interacts (via transmembrane domain) with UNC93B1. Interacts with CD300LH; the interaction may promote full activation of TLR9-triggered innate responses. Interacts with CNPY3 and HSP90B1; this interaction is required for proper folding in the endoplasmic reticulum. Interacts with SMPDL3B. Interacts with CD82; this interaction is essential for TLR9-dependent myddosome formation in response to CpG stimulation.</text>
</comment>
<keyword evidence="13" id="KW-0564">Palmitate</keyword>
<dbReference type="SUPFAM" id="SSF52047">
    <property type="entry name" value="RNI-like"/>
    <property type="match status" value="1"/>
</dbReference>
<evidence type="ECO:0000256" key="12">
    <source>
        <dbReference type="ARBA" id="ARBA00023136"/>
    </source>
</evidence>
<keyword evidence="16" id="KW-0395">Inflammatory response</keyword>
<evidence type="ECO:0000256" key="8">
    <source>
        <dbReference type="ARBA" id="ARBA00022737"/>
    </source>
</evidence>
<keyword evidence="17" id="KW-0449">Lipoprotein</keyword>
<name>A0ABR0Z7K3_HUSHU</name>
<keyword evidence="9" id="KW-0967">Endosome</keyword>
<accession>A0ABR0Z7K3</accession>
<keyword evidence="12" id="KW-0472">Membrane</keyword>
<evidence type="ECO:0000259" key="20">
    <source>
        <dbReference type="PROSITE" id="PS50104"/>
    </source>
</evidence>
<dbReference type="Proteomes" id="UP001369086">
    <property type="component" value="Unassembled WGS sequence"/>
</dbReference>
<dbReference type="Pfam" id="PF13855">
    <property type="entry name" value="LRR_8"/>
    <property type="match status" value="2"/>
</dbReference>
<evidence type="ECO:0000313" key="22">
    <source>
        <dbReference type="Proteomes" id="UP001369086"/>
    </source>
</evidence>
<dbReference type="InterPro" id="IPR003591">
    <property type="entry name" value="Leu-rich_rpt_typical-subtyp"/>
</dbReference>
<evidence type="ECO:0000256" key="5">
    <source>
        <dbReference type="ARBA" id="ARBA00022614"/>
    </source>
</evidence>
<protein>
    <recommendedName>
        <fullName evidence="3">Toll-like receptor 9</fullName>
    </recommendedName>
</protein>
<dbReference type="Gene3D" id="3.40.50.10140">
    <property type="entry name" value="Toll/interleukin-1 receptor homology (TIR) domain"/>
    <property type="match status" value="1"/>
</dbReference>
<evidence type="ECO:0000256" key="11">
    <source>
        <dbReference type="ARBA" id="ARBA00022989"/>
    </source>
</evidence>
<evidence type="ECO:0000256" key="2">
    <source>
        <dbReference type="ARBA" id="ARBA00009634"/>
    </source>
</evidence>
<evidence type="ECO:0000256" key="3">
    <source>
        <dbReference type="ARBA" id="ARBA00017400"/>
    </source>
</evidence>
<dbReference type="SUPFAM" id="SSF52200">
    <property type="entry name" value="Toll/Interleukin receptor TIR domain"/>
    <property type="match status" value="1"/>
</dbReference>
<dbReference type="Gene3D" id="3.80.10.10">
    <property type="entry name" value="Ribonuclease Inhibitor"/>
    <property type="match status" value="1"/>
</dbReference>
<keyword evidence="6" id="KW-0812">Transmembrane</keyword>
<dbReference type="SMART" id="SM00364">
    <property type="entry name" value="LRR_BAC"/>
    <property type="match status" value="5"/>
</dbReference>
<evidence type="ECO:0000313" key="21">
    <source>
        <dbReference type="EMBL" id="KAK6480806.1"/>
    </source>
</evidence>
<dbReference type="Pfam" id="PF00560">
    <property type="entry name" value="LRR_1"/>
    <property type="match status" value="1"/>
</dbReference>
<dbReference type="SMART" id="SM00365">
    <property type="entry name" value="LRR_SD22"/>
    <property type="match status" value="6"/>
</dbReference>
<reference evidence="21 22" key="1">
    <citation type="submission" date="2021-05" db="EMBL/GenBank/DDBJ databases">
        <authorList>
            <person name="Zahm M."/>
            <person name="Klopp C."/>
            <person name="Cabau C."/>
            <person name="Kuhl H."/>
            <person name="Suciu R."/>
            <person name="Ciorpac M."/>
            <person name="Holostenco D."/>
            <person name="Gessner J."/>
            <person name="Wuertz S."/>
            <person name="Hohne C."/>
            <person name="Stock M."/>
            <person name="Gislard M."/>
            <person name="Lluch J."/>
            <person name="Milhes M."/>
            <person name="Lampietro C."/>
            <person name="Lopez Roques C."/>
            <person name="Donnadieu C."/>
            <person name="Du K."/>
            <person name="Schartl M."/>
            <person name="Guiguen Y."/>
        </authorList>
    </citation>
    <scope>NUCLEOTIDE SEQUENCE [LARGE SCALE GENOMIC DNA]</scope>
    <source>
        <strain evidence="21">Hh-F2</strain>
        <tissue evidence="21">Blood</tissue>
    </source>
</reference>
<dbReference type="InterPro" id="IPR035897">
    <property type="entry name" value="Toll_tir_struct_dom_sf"/>
</dbReference>
<comment type="caution">
    <text evidence="21">The sequence shown here is derived from an EMBL/GenBank/DDBJ whole genome shotgun (WGS) entry which is preliminary data.</text>
</comment>
<evidence type="ECO:0000256" key="15">
    <source>
        <dbReference type="ARBA" id="ARBA00023180"/>
    </source>
</evidence>